<dbReference type="Proteomes" id="UP000237640">
    <property type="component" value="Unassembled WGS sequence"/>
</dbReference>
<keyword evidence="3" id="KW-1185">Reference proteome</keyword>
<evidence type="ECO:0000256" key="1">
    <source>
        <dbReference type="SAM" id="Phobius"/>
    </source>
</evidence>
<dbReference type="AlphaFoldDB" id="A0A2T0MFR3"/>
<keyword evidence="1" id="KW-1133">Transmembrane helix</keyword>
<organism evidence="2 3">
    <name type="scientific">Flagellimonas meridianipacifica</name>
    <dbReference type="NCBI Taxonomy" id="1080225"/>
    <lineage>
        <taxon>Bacteria</taxon>
        <taxon>Pseudomonadati</taxon>
        <taxon>Bacteroidota</taxon>
        <taxon>Flavobacteriia</taxon>
        <taxon>Flavobacteriales</taxon>
        <taxon>Flavobacteriaceae</taxon>
        <taxon>Flagellimonas</taxon>
    </lineage>
</organism>
<keyword evidence="1" id="KW-0812">Transmembrane</keyword>
<dbReference type="PROSITE" id="PS51257">
    <property type="entry name" value="PROKAR_LIPOPROTEIN"/>
    <property type="match status" value="1"/>
</dbReference>
<keyword evidence="1" id="KW-0472">Membrane</keyword>
<dbReference type="EMBL" id="PVYX01000001">
    <property type="protein sequence ID" value="PRX56402.1"/>
    <property type="molecule type" value="Genomic_DNA"/>
</dbReference>
<comment type="caution">
    <text evidence="2">The sequence shown here is derived from an EMBL/GenBank/DDBJ whole genome shotgun (WGS) entry which is preliminary data.</text>
</comment>
<evidence type="ECO:0000313" key="3">
    <source>
        <dbReference type="Proteomes" id="UP000237640"/>
    </source>
</evidence>
<gene>
    <name evidence="2" type="ORF">CLV81_0399</name>
</gene>
<name>A0A2T0MFR3_9FLAO</name>
<sequence>MNTVEEKIGYAFWYLMVACSVFALINSLYHYMN</sequence>
<protein>
    <submittedName>
        <fullName evidence="2">Uncharacterized protein</fullName>
    </submittedName>
</protein>
<proteinExistence type="predicted"/>
<reference evidence="2 3" key="1">
    <citation type="submission" date="2018-03" db="EMBL/GenBank/DDBJ databases">
        <title>Genomic Encyclopedia of Archaeal and Bacterial Type Strains, Phase II (KMG-II): from individual species to whole genera.</title>
        <authorList>
            <person name="Goeker M."/>
        </authorList>
    </citation>
    <scope>NUCLEOTIDE SEQUENCE [LARGE SCALE GENOMIC DNA]</scope>
    <source>
        <strain evidence="2 3">DSM 25027</strain>
    </source>
</reference>
<feature type="transmembrane region" description="Helical" evidence="1">
    <location>
        <begin position="12"/>
        <end position="32"/>
    </location>
</feature>
<accession>A0A2T0MFR3</accession>
<evidence type="ECO:0000313" key="2">
    <source>
        <dbReference type="EMBL" id="PRX56402.1"/>
    </source>
</evidence>